<evidence type="ECO:0000256" key="4">
    <source>
        <dbReference type="PROSITE-ProRule" id="PRU00473"/>
    </source>
</evidence>
<dbReference type="Proteomes" id="UP000014975">
    <property type="component" value="Unassembled WGS sequence"/>
</dbReference>
<reference evidence="7 8" key="1">
    <citation type="journal article" date="2013" name="Genome Announc.">
        <title>Draft genome sequences for three mercury-methylating, sulfate-reducing bacteria.</title>
        <authorList>
            <person name="Brown S.D."/>
            <person name="Hurt R.A.Jr."/>
            <person name="Gilmour C.C."/>
            <person name="Elias D.A."/>
        </authorList>
    </citation>
    <scope>NUCLEOTIDE SEQUENCE [LARGE SCALE GENOMIC DNA]</scope>
    <source>
        <strain evidence="7 8">DSM 16529</strain>
    </source>
</reference>
<dbReference type="Pfam" id="PF00691">
    <property type="entry name" value="OmpA"/>
    <property type="match status" value="1"/>
</dbReference>
<dbReference type="EMBL" id="ATHI01000030">
    <property type="protein sequence ID" value="EPR31082.1"/>
    <property type="molecule type" value="Genomic_DNA"/>
</dbReference>
<dbReference type="SUPFAM" id="SSF103088">
    <property type="entry name" value="OmpA-like"/>
    <property type="match status" value="1"/>
</dbReference>
<dbReference type="InterPro" id="IPR006665">
    <property type="entry name" value="OmpA-like"/>
</dbReference>
<protein>
    <submittedName>
        <fullName evidence="7">OmpA/MotB domain protein</fullName>
    </submittedName>
</protein>
<evidence type="ECO:0000256" key="3">
    <source>
        <dbReference type="ARBA" id="ARBA00023237"/>
    </source>
</evidence>
<dbReference type="PANTHER" id="PTHR30329:SF21">
    <property type="entry name" value="LIPOPROTEIN YIAD-RELATED"/>
    <property type="match status" value="1"/>
</dbReference>
<dbReference type="CDD" id="cd07185">
    <property type="entry name" value="OmpA_C-like"/>
    <property type="match status" value="1"/>
</dbReference>
<evidence type="ECO:0000259" key="6">
    <source>
        <dbReference type="PROSITE" id="PS51123"/>
    </source>
</evidence>
<dbReference type="InterPro" id="IPR006664">
    <property type="entry name" value="OMP_bac"/>
</dbReference>
<organism evidence="7 8">
    <name type="scientific">Alkalidesulfovibrio alkalitolerans DSM 16529</name>
    <dbReference type="NCBI Taxonomy" id="1121439"/>
    <lineage>
        <taxon>Bacteria</taxon>
        <taxon>Pseudomonadati</taxon>
        <taxon>Thermodesulfobacteriota</taxon>
        <taxon>Desulfovibrionia</taxon>
        <taxon>Desulfovibrionales</taxon>
        <taxon>Desulfovibrionaceae</taxon>
        <taxon>Alkalidesulfovibrio</taxon>
    </lineage>
</organism>
<dbReference type="InterPro" id="IPR050330">
    <property type="entry name" value="Bact_OuterMem_StrucFunc"/>
</dbReference>
<keyword evidence="8" id="KW-1185">Reference proteome</keyword>
<dbReference type="PANTHER" id="PTHR30329">
    <property type="entry name" value="STATOR ELEMENT OF FLAGELLAR MOTOR COMPLEX"/>
    <property type="match status" value="1"/>
</dbReference>
<dbReference type="STRING" id="1121439.dsat_1209"/>
<dbReference type="InterPro" id="IPR036737">
    <property type="entry name" value="OmpA-like_sf"/>
</dbReference>
<dbReference type="PROSITE" id="PS51257">
    <property type="entry name" value="PROKAR_LIPOPROTEIN"/>
    <property type="match status" value="1"/>
</dbReference>
<keyword evidence="3" id="KW-0998">Cell outer membrane</keyword>
<comment type="subcellular location">
    <subcellularLocation>
        <location evidence="1">Cell outer membrane</location>
    </subcellularLocation>
</comment>
<feature type="chain" id="PRO_5004557004" evidence="5">
    <location>
        <begin position="25"/>
        <end position="375"/>
    </location>
</feature>
<dbReference type="eggNOG" id="COG1462">
    <property type="taxonomic scope" value="Bacteria"/>
</dbReference>
<keyword evidence="2 4" id="KW-0472">Membrane</keyword>
<evidence type="ECO:0000313" key="7">
    <source>
        <dbReference type="EMBL" id="EPR31082.1"/>
    </source>
</evidence>
<dbReference type="AlphaFoldDB" id="S7T1X8"/>
<dbReference type="PRINTS" id="PR01021">
    <property type="entry name" value="OMPADOMAIN"/>
</dbReference>
<evidence type="ECO:0000256" key="5">
    <source>
        <dbReference type="SAM" id="SignalP"/>
    </source>
</evidence>
<name>S7T1X8_9BACT</name>
<feature type="signal peptide" evidence="5">
    <location>
        <begin position="1"/>
        <end position="24"/>
    </location>
</feature>
<comment type="caution">
    <text evidence="7">The sequence shown here is derived from an EMBL/GenBank/DDBJ whole genome shotgun (WGS) entry which is preliminary data.</text>
</comment>
<feature type="domain" description="OmpA-like" evidence="6">
    <location>
        <begin position="257"/>
        <end position="375"/>
    </location>
</feature>
<sequence length="375" mass="41713">MNLTTTRLAALALACLLLSACGHVQPRVTESSKVTLDQEVRTSPLHTYSKPRTTPTRGLSALFVPFKVTESMENPRLIGTQSMTVFWQTFMEREVFAVQSLDDDAFYNNRAHVARLARSKGADLAVTGEISHYLHGGSNSDSAVSLRLDIIDAASGDLVWSLAQAGRMERVLTEDYILFRRSYRMPMDAMNLMLYRIATNMADVVHDWSDAHGFATTSDDILQGLLRPHRVAAPSDPKAGAKAMEYAPDGTERVVVERDPLKGVNLKVEFDFDKWDIRPDAALILNELGKALTSPELAGKSFTLRGHTDSVGTEEYNMRLSLRRANAVKHYLATQFKIAPELLIPKGFGESMPLAPNDTPENRQLNRRVEVVRNP</sequence>
<dbReference type="RefSeq" id="WP_020887906.1">
    <property type="nucleotide sequence ID" value="NZ_ATHI01000030.1"/>
</dbReference>
<evidence type="ECO:0000256" key="2">
    <source>
        <dbReference type="ARBA" id="ARBA00023136"/>
    </source>
</evidence>
<dbReference type="GO" id="GO:0009279">
    <property type="term" value="C:cell outer membrane"/>
    <property type="evidence" value="ECO:0007669"/>
    <property type="project" value="UniProtKB-SubCell"/>
</dbReference>
<gene>
    <name evidence="7" type="ORF">dsat_1209</name>
</gene>
<dbReference type="OrthoDB" id="5422390at2"/>
<dbReference type="Gene3D" id="3.30.1330.60">
    <property type="entry name" value="OmpA-like domain"/>
    <property type="match status" value="1"/>
</dbReference>
<proteinExistence type="predicted"/>
<dbReference type="eggNOG" id="COG2885">
    <property type="taxonomic scope" value="Bacteria"/>
</dbReference>
<evidence type="ECO:0000313" key="8">
    <source>
        <dbReference type="Proteomes" id="UP000014975"/>
    </source>
</evidence>
<evidence type="ECO:0000256" key="1">
    <source>
        <dbReference type="ARBA" id="ARBA00004442"/>
    </source>
</evidence>
<dbReference type="Gene3D" id="3.40.50.10610">
    <property type="entry name" value="ABC-type transport auxiliary lipoprotein component"/>
    <property type="match status" value="1"/>
</dbReference>
<dbReference type="PATRIC" id="fig|1121439.3.peg.2593"/>
<keyword evidence="5" id="KW-0732">Signal</keyword>
<accession>S7T1X8</accession>
<dbReference type="PROSITE" id="PS51123">
    <property type="entry name" value="OMPA_2"/>
    <property type="match status" value="1"/>
</dbReference>